<feature type="compositionally biased region" description="Basic and acidic residues" evidence="3">
    <location>
        <begin position="235"/>
        <end position="248"/>
    </location>
</feature>
<proteinExistence type="predicted"/>
<accession>A0A834XSL3</accession>
<dbReference type="Proteomes" id="UP000639338">
    <property type="component" value="Unassembled WGS sequence"/>
</dbReference>
<dbReference type="AlphaFoldDB" id="A0A834XSL3"/>
<evidence type="ECO:0000259" key="5">
    <source>
        <dbReference type="Pfam" id="PF07540"/>
    </source>
</evidence>
<evidence type="ECO:0000313" key="6">
    <source>
        <dbReference type="EMBL" id="KAF7991431.1"/>
    </source>
</evidence>
<comment type="caution">
    <text evidence="6">The sequence shown here is derived from an EMBL/GenBank/DDBJ whole genome shotgun (WGS) entry which is preliminary data.</text>
</comment>
<dbReference type="OrthoDB" id="10263597at2759"/>
<feature type="compositionally biased region" description="Acidic residues" evidence="3">
    <location>
        <begin position="116"/>
        <end position="127"/>
    </location>
</feature>
<evidence type="ECO:0000256" key="3">
    <source>
        <dbReference type="SAM" id="MobiDB-lite"/>
    </source>
</evidence>
<dbReference type="InterPro" id="IPR031424">
    <property type="entry name" value="QVR-like"/>
</dbReference>
<dbReference type="GO" id="GO:0030431">
    <property type="term" value="P:sleep"/>
    <property type="evidence" value="ECO:0007669"/>
    <property type="project" value="InterPro"/>
</dbReference>
<keyword evidence="2" id="KW-0325">Glycoprotein</keyword>
<feature type="region of interest" description="Disordered" evidence="3">
    <location>
        <begin position="81"/>
        <end position="130"/>
    </location>
</feature>
<feature type="region of interest" description="Disordered" evidence="3">
    <location>
        <begin position="154"/>
        <end position="181"/>
    </location>
</feature>
<evidence type="ECO:0000256" key="1">
    <source>
        <dbReference type="ARBA" id="ARBA00022729"/>
    </source>
</evidence>
<reference evidence="6 7" key="1">
    <citation type="submission" date="2020-08" db="EMBL/GenBank/DDBJ databases">
        <title>Aphidius gifuensis genome sequencing and assembly.</title>
        <authorList>
            <person name="Du Z."/>
        </authorList>
    </citation>
    <scope>NUCLEOTIDE SEQUENCE [LARGE SCALE GENOMIC DNA]</scope>
    <source>
        <strain evidence="6">YNYX2018</strain>
        <tissue evidence="6">Adults</tissue>
    </source>
</reference>
<dbReference type="EMBL" id="JACMRX010000004">
    <property type="protein sequence ID" value="KAF7991431.1"/>
    <property type="molecule type" value="Genomic_DNA"/>
</dbReference>
<evidence type="ECO:0000313" key="7">
    <source>
        <dbReference type="Proteomes" id="UP000639338"/>
    </source>
</evidence>
<keyword evidence="4" id="KW-0472">Membrane</keyword>
<dbReference type="Pfam" id="PF17064">
    <property type="entry name" value="QVR"/>
    <property type="match status" value="1"/>
</dbReference>
<dbReference type="PANTHER" id="PTHR14428:SF5">
    <property type="entry name" value="NUCLEOLAR COMPLEX PROTEIN 3 HOMOLOG"/>
    <property type="match status" value="1"/>
</dbReference>
<dbReference type="Gene3D" id="2.40.50.140">
    <property type="entry name" value="Nucleic acid-binding proteins"/>
    <property type="match status" value="1"/>
</dbReference>
<keyword evidence="1" id="KW-0732">Signal</keyword>
<gene>
    <name evidence="6" type="ORF">HCN44_002993</name>
</gene>
<feature type="compositionally biased region" description="Basic residues" evidence="3">
    <location>
        <begin position="81"/>
        <end position="105"/>
    </location>
</feature>
<feature type="compositionally biased region" description="Acidic residues" evidence="3">
    <location>
        <begin position="223"/>
        <end position="234"/>
    </location>
</feature>
<sequence length="567" mass="65598">MAASTNNQSVYKSVIDSFATAAANRDSVKIVSLCGIIRKITKGSDKIKYEFEDETGTISAVNWFYQKKTKKLKISKVKTNNQKRTKLSKQGKLKLQRHKQPKKQIQKPPQLKPEDNQDDKEEEESDHGEDMLSMVEKDDMDFLESAVNSKSYNILKKIRFNDTTSGDDKKRRKRKLNKDDTPIEDEYEETATKLEEEKGNKRVRMLLPVKTSDGFIKNRTIEEEVVDDDDDENNDENKENKQDEKEEKEIDSDEEVIADFEPEIKDTEKEKISTIELYACREEVLRSKKFKIGLLSSALLENPELKKSNFKALLDLMEERNPEVKITVRKIATVSLFEVFKDLLPSYLLNQTKEEGVKYKKETLLLYGYEETLLQSYKLPKKAPQKNIKHHEFANFEFGEYVENICKQDDDNDDDDAEESENIKLSGLSWGGRILCFQCVSNQPGCADDQSWWWFSGEYCPEDEDSCVKIIETKGVERVITRDCLSNIKARTDIPADKYEGCRTYAKDVRLGHYVNNSIAQLDIHRNYYDQTEFCFCHFRNRCNAASGLTISGILITLGIIIHHFIN</sequence>
<feature type="transmembrane region" description="Helical" evidence="4">
    <location>
        <begin position="545"/>
        <end position="566"/>
    </location>
</feature>
<dbReference type="GO" id="GO:0005730">
    <property type="term" value="C:nucleolus"/>
    <property type="evidence" value="ECO:0007669"/>
    <property type="project" value="TreeGrafter"/>
</dbReference>
<keyword evidence="4" id="KW-1133">Transmembrane helix</keyword>
<dbReference type="InterPro" id="IPR011501">
    <property type="entry name" value="Noc3_N"/>
</dbReference>
<keyword evidence="7" id="KW-1185">Reference proteome</keyword>
<evidence type="ECO:0000256" key="4">
    <source>
        <dbReference type="SAM" id="Phobius"/>
    </source>
</evidence>
<dbReference type="CDD" id="cd23591">
    <property type="entry name" value="TFP_LU_ECD_Crim"/>
    <property type="match status" value="1"/>
</dbReference>
<keyword evidence="4" id="KW-0812">Transmembrane</keyword>
<protein>
    <recommendedName>
        <fullName evidence="5">Nucleolar complex-associated protein 3 N-terminal domain-containing protein</fullName>
    </recommendedName>
</protein>
<organism evidence="6 7">
    <name type="scientific">Aphidius gifuensis</name>
    <name type="common">Parasitoid wasp</name>
    <dbReference type="NCBI Taxonomy" id="684658"/>
    <lineage>
        <taxon>Eukaryota</taxon>
        <taxon>Metazoa</taxon>
        <taxon>Ecdysozoa</taxon>
        <taxon>Arthropoda</taxon>
        <taxon>Hexapoda</taxon>
        <taxon>Insecta</taxon>
        <taxon>Pterygota</taxon>
        <taxon>Neoptera</taxon>
        <taxon>Endopterygota</taxon>
        <taxon>Hymenoptera</taxon>
        <taxon>Apocrita</taxon>
        <taxon>Ichneumonoidea</taxon>
        <taxon>Braconidae</taxon>
        <taxon>Aphidiinae</taxon>
        <taxon>Aphidius</taxon>
    </lineage>
</organism>
<dbReference type="GO" id="GO:0032222">
    <property type="term" value="P:regulation of synaptic transmission, cholinergic"/>
    <property type="evidence" value="ECO:0007669"/>
    <property type="project" value="InterPro"/>
</dbReference>
<feature type="region of interest" description="Disordered" evidence="3">
    <location>
        <begin position="221"/>
        <end position="252"/>
    </location>
</feature>
<dbReference type="GO" id="GO:0006270">
    <property type="term" value="P:DNA replication initiation"/>
    <property type="evidence" value="ECO:0007669"/>
    <property type="project" value="TreeGrafter"/>
</dbReference>
<name>A0A834XSL3_APHGI</name>
<dbReference type="Pfam" id="PF07540">
    <property type="entry name" value="NOC3p"/>
    <property type="match status" value="1"/>
</dbReference>
<dbReference type="InterPro" id="IPR012340">
    <property type="entry name" value="NA-bd_OB-fold"/>
</dbReference>
<dbReference type="GO" id="GO:0003682">
    <property type="term" value="F:chromatin binding"/>
    <property type="evidence" value="ECO:0007669"/>
    <property type="project" value="TreeGrafter"/>
</dbReference>
<dbReference type="InterPro" id="IPR016903">
    <property type="entry name" value="Nucleolar_cplx-assoc_3"/>
</dbReference>
<evidence type="ECO:0000256" key="2">
    <source>
        <dbReference type="ARBA" id="ARBA00023180"/>
    </source>
</evidence>
<feature type="domain" description="Nucleolar complex-associated protein 3 N-terminal" evidence="5">
    <location>
        <begin position="288"/>
        <end position="378"/>
    </location>
</feature>
<dbReference type="PANTHER" id="PTHR14428">
    <property type="entry name" value="NUCLEOLAR COMPLEX PROTEIN 3"/>
    <property type="match status" value="1"/>
</dbReference>